<dbReference type="Proteomes" id="UP001459277">
    <property type="component" value="Unassembled WGS sequence"/>
</dbReference>
<evidence type="ECO:0000313" key="2">
    <source>
        <dbReference type="EMBL" id="KAK9984857.1"/>
    </source>
</evidence>
<dbReference type="Gene3D" id="3.30.420.10">
    <property type="entry name" value="Ribonuclease H-like superfamily/Ribonuclease H"/>
    <property type="match status" value="1"/>
</dbReference>
<dbReference type="Pfam" id="PF13456">
    <property type="entry name" value="RVT_3"/>
    <property type="match status" value="1"/>
</dbReference>
<gene>
    <name evidence="2" type="ORF">SO802_034382</name>
</gene>
<dbReference type="InterPro" id="IPR012337">
    <property type="entry name" value="RNaseH-like_sf"/>
</dbReference>
<protein>
    <recommendedName>
        <fullName evidence="1">RNase H type-1 domain-containing protein</fullName>
    </recommendedName>
</protein>
<dbReference type="EMBL" id="JAZDWU010000012">
    <property type="protein sequence ID" value="KAK9984857.1"/>
    <property type="molecule type" value="Genomic_DNA"/>
</dbReference>
<dbReference type="InterPro" id="IPR052929">
    <property type="entry name" value="RNase_H-like_EbsB-rel"/>
</dbReference>
<evidence type="ECO:0000313" key="3">
    <source>
        <dbReference type="Proteomes" id="UP001459277"/>
    </source>
</evidence>
<dbReference type="GO" id="GO:0003676">
    <property type="term" value="F:nucleic acid binding"/>
    <property type="evidence" value="ECO:0007669"/>
    <property type="project" value="InterPro"/>
</dbReference>
<dbReference type="CDD" id="cd06222">
    <property type="entry name" value="RNase_H_like"/>
    <property type="match status" value="1"/>
</dbReference>
<dbReference type="AlphaFoldDB" id="A0AAW2BI16"/>
<evidence type="ECO:0000259" key="1">
    <source>
        <dbReference type="Pfam" id="PF13456"/>
    </source>
</evidence>
<organism evidence="2 3">
    <name type="scientific">Lithocarpus litseifolius</name>
    <dbReference type="NCBI Taxonomy" id="425828"/>
    <lineage>
        <taxon>Eukaryota</taxon>
        <taxon>Viridiplantae</taxon>
        <taxon>Streptophyta</taxon>
        <taxon>Embryophyta</taxon>
        <taxon>Tracheophyta</taxon>
        <taxon>Spermatophyta</taxon>
        <taxon>Magnoliopsida</taxon>
        <taxon>eudicotyledons</taxon>
        <taxon>Gunneridae</taxon>
        <taxon>Pentapetalae</taxon>
        <taxon>rosids</taxon>
        <taxon>fabids</taxon>
        <taxon>Fagales</taxon>
        <taxon>Fagaceae</taxon>
        <taxon>Lithocarpus</taxon>
    </lineage>
</organism>
<dbReference type="PANTHER" id="PTHR47074:SF48">
    <property type="entry name" value="POLYNUCLEOTIDYL TRANSFERASE, RIBONUCLEASE H-LIKE SUPERFAMILY PROTEIN"/>
    <property type="match status" value="1"/>
</dbReference>
<dbReference type="InterPro" id="IPR002156">
    <property type="entry name" value="RNaseH_domain"/>
</dbReference>
<dbReference type="InterPro" id="IPR036397">
    <property type="entry name" value="RNaseH_sf"/>
</dbReference>
<proteinExistence type="predicted"/>
<reference evidence="2 3" key="1">
    <citation type="submission" date="2024-01" db="EMBL/GenBank/DDBJ databases">
        <title>A telomere-to-telomere, gap-free genome of sweet tea (Lithocarpus litseifolius).</title>
        <authorList>
            <person name="Zhou J."/>
        </authorList>
    </citation>
    <scope>NUCLEOTIDE SEQUENCE [LARGE SCALE GENOMIC DNA]</scope>
    <source>
        <strain evidence="2">Zhou-2022a</strain>
        <tissue evidence="2">Leaf</tissue>
    </source>
</reference>
<keyword evidence="3" id="KW-1185">Reference proteome</keyword>
<accession>A0AAW2BI16</accession>
<dbReference type="SUPFAM" id="SSF53098">
    <property type="entry name" value="Ribonuclease H-like"/>
    <property type="match status" value="1"/>
</dbReference>
<name>A0AAW2BI16_9ROSI</name>
<comment type="caution">
    <text evidence="2">The sequence shown here is derived from an EMBL/GenBank/DDBJ whole genome shotgun (WGS) entry which is preliminary data.</text>
</comment>
<feature type="domain" description="RNase H type-1" evidence="1">
    <location>
        <begin position="297"/>
        <end position="419"/>
    </location>
</feature>
<dbReference type="GO" id="GO:0004523">
    <property type="term" value="F:RNA-DNA hybrid ribonuclease activity"/>
    <property type="evidence" value="ECO:0007669"/>
    <property type="project" value="InterPro"/>
</dbReference>
<dbReference type="InterPro" id="IPR044730">
    <property type="entry name" value="RNase_H-like_dom_plant"/>
</dbReference>
<dbReference type="PANTHER" id="PTHR47074">
    <property type="entry name" value="BNAC02G40300D PROTEIN"/>
    <property type="match status" value="1"/>
</dbReference>
<sequence>MREPWSYDRHLVILHRYDGKTPLADLQLSTAMFWVQIHNLLFSMLSLESAMDIGDGLGEVRRLKNTSEMVGGNFLRVRVAIDISQPLCRGRIISLEGSCEHWISFKMVTGISLEMEKGGGCSDQELGEVSQKQKIREIDKELTKDGGGSNLNILKSDTINLEPPLEVNCDANSKIVRDREVVDKMDKLHAIHVSNPMNCGAMENLENLIVVLVWIKEVNTVDWLCEDQAVAITILWVPWTNRNDVQHGGLRKNGKQLILWYTHYLEEYWVTVEVPMKLSQVYVSKWEPPTFPFYKVNVDGAVFKEQKEVGVGVVIRDHIGNIILGLSKKFQYPLGAIEVEAKAFESSLEFAKDMGIQDFVLEGDSLNIVHALSENSHAASTIPALIHGMQVTSFEFRNVLSSHVRRNSTVPTHQLAKHALGIFDFSVWIEENPCFLVQALLHDVSTTFNY</sequence>